<feature type="domain" description="Glutamine amidotransferase type-2" evidence="20">
    <location>
        <begin position="110"/>
        <end position="514"/>
    </location>
</feature>
<proteinExistence type="inferred from homology"/>
<evidence type="ECO:0000313" key="21">
    <source>
        <dbReference type="EMBL" id="KAG7350593.1"/>
    </source>
</evidence>
<evidence type="ECO:0000256" key="19">
    <source>
        <dbReference type="ARBA" id="ARBA00039085"/>
    </source>
</evidence>
<evidence type="ECO:0000256" key="3">
    <source>
        <dbReference type="ARBA" id="ARBA00001974"/>
    </source>
</evidence>
<dbReference type="Pfam" id="PF04898">
    <property type="entry name" value="Glu_syn_central"/>
    <property type="match status" value="1"/>
</dbReference>
<keyword evidence="17" id="KW-0003">3Fe-4S</keyword>
<evidence type="ECO:0000256" key="10">
    <source>
        <dbReference type="ARBA" id="ARBA00022723"/>
    </source>
</evidence>
<dbReference type="CDD" id="cd02808">
    <property type="entry name" value="GltS_FMN"/>
    <property type="match status" value="1"/>
</dbReference>
<evidence type="ECO:0000256" key="5">
    <source>
        <dbReference type="ARBA" id="ARBA00004909"/>
    </source>
</evidence>
<comment type="pathway">
    <text evidence="18">Amino-acid biosynthesis; L-glutamate biosynthesis via GLT pathway; L-glutamate from 2-oxoglutarate and L-glutamine (ferredoxin route): step 1/1.</text>
</comment>
<dbReference type="InterPro" id="IPR002489">
    <property type="entry name" value="Glu_synth_asu_C"/>
</dbReference>
<dbReference type="FunFam" id="3.60.20.10:FF:000001">
    <property type="entry name" value="Glutamate synthase, large subunit"/>
    <property type="match status" value="1"/>
</dbReference>
<dbReference type="Proteomes" id="UP000693970">
    <property type="component" value="Unassembled WGS sequence"/>
</dbReference>
<keyword evidence="10" id="KW-0479">Metal-binding</keyword>
<evidence type="ECO:0000256" key="9">
    <source>
        <dbReference type="ARBA" id="ARBA00022643"/>
    </source>
</evidence>
<evidence type="ECO:0000256" key="2">
    <source>
        <dbReference type="ARBA" id="ARBA00001927"/>
    </source>
</evidence>
<dbReference type="GO" id="GO:0051538">
    <property type="term" value="F:3 iron, 4 sulfur cluster binding"/>
    <property type="evidence" value="ECO:0007669"/>
    <property type="project" value="UniProtKB-KW"/>
</dbReference>
<dbReference type="EMBL" id="JAGRRH010000018">
    <property type="protein sequence ID" value="KAG7350593.1"/>
    <property type="molecule type" value="Genomic_DNA"/>
</dbReference>
<keyword evidence="7" id="KW-0028">Amino-acid biosynthesis</keyword>
<gene>
    <name evidence="21" type="ORF">IV203_009953</name>
</gene>
<protein>
    <recommendedName>
        <fullName evidence="19">glutamate synthase (ferredoxin)</fullName>
        <ecNumber evidence="19">1.4.7.1</ecNumber>
    </recommendedName>
</protein>
<evidence type="ECO:0000256" key="17">
    <source>
        <dbReference type="ARBA" id="ARBA00023291"/>
    </source>
</evidence>
<dbReference type="GO" id="GO:0016040">
    <property type="term" value="F:glutamate synthase (NADH) activity"/>
    <property type="evidence" value="ECO:0007669"/>
    <property type="project" value="TreeGrafter"/>
</dbReference>
<dbReference type="GO" id="GO:0006537">
    <property type="term" value="P:glutamate biosynthetic process"/>
    <property type="evidence" value="ECO:0007669"/>
    <property type="project" value="UniProtKB-KW"/>
</dbReference>
<comment type="pathway">
    <text evidence="5">Nitrogen metabolism.</text>
</comment>
<evidence type="ECO:0000313" key="22">
    <source>
        <dbReference type="Proteomes" id="UP000693970"/>
    </source>
</evidence>
<dbReference type="InterPro" id="IPR002932">
    <property type="entry name" value="Glu_synthdom"/>
</dbReference>
<comment type="cofactor">
    <cofactor evidence="2">
        <name>[3Fe-4S] cluster</name>
        <dbReference type="ChEBI" id="CHEBI:21137"/>
    </cofactor>
</comment>
<dbReference type="EC" id="1.4.7.1" evidence="19"/>
<evidence type="ECO:0000256" key="18">
    <source>
        <dbReference type="ARBA" id="ARBA00037928"/>
    </source>
</evidence>
<dbReference type="GO" id="GO:0019676">
    <property type="term" value="P:ammonia assimilation cycle"/>
    <property type="evidence" value="ECO:0007669"/>
    <property type="project" value="TreeGrafter"/>
</dbReference>
<comment type="cofactor">
    <cofactor evidence="1">
        <name>FMN</name>
        <dbReference type="ChEBI" id="CHEBI:58210"/>
    </cofactor>
</comment>
<evidence type="ECO:0000256" key="4">
    <source>
        <dbReference type="ARBA" id="ARBA00004802"/>
    </source>
</evidence>
<keyword evidence="12" id="KW-0315">Glutamine amidotransferase</keyword>
<dbReference type="GO" id="GO:0016041">
    <property type="term" value="F:glutamate synthase (ferredoxin) activity"/>
    <property type="evidence" value="ECO:0007669"/>
    <property type="project" value="UniProtKB-EC"/>
</dbReference>
<comment type="similarity">
    <text evidence="6">Belongs to the glutamate synthase family.</text>
</comment>
<accession>A0A9K3PKJ5</accession>
<evidence type="ECO:0000256" key="15">
    <source>
        <dbReference type="ARBA" id="ARBA00023014"/>
    </source>
</evidence>
<comment type="pathway">
    <text evidence="4">Energy metabolism; nitrogen metabolism.</text>
</comment>
<evidence type="ECO:0000256" key="14">
    <source>
        <dbReference type="ARBA" id="ARBA00023004"/>
    </source>
</evidence>
<dbReference type="InterPro" id="IPR017932">
    <property type="entry name" value="GATase_2_dom"/>
</dbReference>
<evidence type="ECO:0000256" key="12">
    <source>
        <dbReference type="ARBA" id="ARBA00022962"/>
    </source>
</evidence>
<evidence type="ECO:0000256" key="1">
    <source>
        <dbReference type="ARBA" id="ARBA00001917"/>
    </source>
</evidence>
<evidence type="ECO:0000259" key="20">
    <source>
        <dbReference type="PROSITE" id="PS51278"/>
    </source>
</evidence>
<dbReference type="GO" id="GO:0046872">
    <property type="term" value="F:metal ion binding"/>
    <property type="evidence" value="ECO:0007669"/>
    <property type="project" value="UniProtKB-KW"/>
</dbReference>
<dbReference type="OrthoDB" id="4327079at2759"/>
<organism evidence="21 22">
    <name type="scientific">Nitzschia inconspicua</name>
    <dbReference type="NCBI Taxonomy" id="303405"/>
    <lineage>
        <taxon>Eukaryota</taxon>
        <taxon>Sar</taxon>
        <taxon>Stramenopiles</taxon>
        <taxon>Ochrophyta</taxon>
        <taxon>Bacillariophyta</taxon>
        <taxon>Bacillariophyceae</taxon>
        <taxon>Bacillariophycidae</taxon>
        <taxon>Bacillariales</taxon>
        <taxon>Bacillariaceae</taxon>
        <taxon>Nitzschia</taxon>
    </lineage>
</organism>
<keyword evidence="11" id="KW-0274">FAD</keyword>
<reference evidence="21" key="2">
    <citation type="submission" date="2021-04" db="EMBL/GenBank/DDBJ databases">
        <authorList>
            <person name="Podell S."/>
        </authorList>
    </citation>
    <scope>NUCLEOTIDE SEQUENCE</scope>
    <source>
        <strain evidence="21">Hildebrandi</strain>
    </source>
</reference>
<keyword evidence="22" id="KW-1185">Reference proteome</keyword>
<sequence length="1621" mass="177333">MMSSTSSRTKVAKHALRCANNGTSSNGVTFSSASAANSSKSAARRSHSSLSNSRWNRRLVPTALKLQSSSSLWMYQRPLYYSTEQVLRLRNSKVDETKTLYNANDEKENCGVGLIANLKSIPSRHVVEVADEMLVRMAHRGGCGCDPASGDGAGMLFGMPDSFMRTKAKELFGVDLPPMGQYAVANVFFPPGSDTKSIMGDCKAIMERFVKERGLATVGWRPVPVDNSMLGKEPLDSEPITEQIFITMGNKTKDRKVFEQELLLVRKLAEEEATDMLGPESGFYINSLTTNHITYKGQLTPEQVSQYYKDLQDPTFTSHLALVHSRFSTNTFPSWERAQPIRMMCHNGEINTLRGNKNWMYSRGGIMESPIFGDDTSFLLPAVSDNMSDSGNFDSVLELLTKASNRSLPESVMMMIPEAWQDNDNLSESKKAFYEYNSCVMEPWDGPAMVAFTDSRYIGATLDRNGLRPSRYYVTKDDHVILSSEIGVCPELPEEEVKVKHRLEPGKMFLVDFETQRIVPDDEIKEQIASERPYSEWVQQGMMDLTAWAKKSGSIPDPMDFNVTNRKLNMFGFSSEKLEMLLLPMAIGGKEALGSMGNDAALAVLSEYPRQVNDYFKQLFAQVTNPPIDPIREEIVMSLVCPVGPEGNLLADVGPEHSQRLVVRHPVLTLEEMATLKNNEYKAPDGTSRFKCATVDITFPVGSGVDGMLAALERICDEAADAIQGGNFGEKGVQGVILSDKFAGPDRMALPSLMAVGAVHHHLIGTRQRPKAAIFAEVGDAKEVHDYATIFGYGCDGVCPYMAYEAICKMNADGMVEAMAKQEFTDEEIMKNYRKAAAKGLLKVMSKMGISTLQSYKGAQVFEAVGLADEVVDRCFTGTTTRIQGTDFEAIYRDLERFHADAFPPHTTEESILVRSDGQFHYRDGGEAHLNTPATMVNLQIAGRTNSREAYKEFARLTNEQNQKVTLRGQLKFKFDPSKAIPLEEVEPVSEIVKRFATGAMSLGSISREAHETLAVAMNSIGGRSNTGEGGEDPKRFLDNRRSSIKQVASGRFGVTSHYLANSDQIQIKMAQGAKPGEGGELPGFKVSDYIAENRHTTPGVGLISPPPHHDIYSIEDLAQLIHDLKKAQPTGEVSVKLVSEVGVGVVAAGVAKALSDHITISGHDGGTGAAAWTGVKGCGLPWELGLAETQQTLVLNGLRDRVKLQTDGQLKTGRDVAIACLLGAEEFGFATAPLIAMGCIMMRKCHLNTCPVGIATQDEELRRKFTGQPEHVVNYFFLLAEEVREIMAKLGYRKMEDMIGQTQHLEVNRKGQHYKSRGLDLSPLLTPASELNPAAGIRNLTTQYHGLDIALDNKLIAAAKDALEHKKPVVIEEKIENTDRTLGTMLSYEVSKRYGAEGLPDDTITLNLEGKGGQSFGFTLAKGITANVIGDANDYTGKGLSGGKIAVFPKPEVVADGFVPEEHVVVGNVCLYGATAGKAFFRGKAGERFCVRNSGALAVVEGVGDHGCEYMTGGVMVCLGETGRNFAAGMSGGIAYIYDPEGKFPARCNMGLVGLESIESTAEKEELFGYIKEHVDATGSSVGARMLENWDSSCKNFVKVFPHDYKRVLEERARAAEEAA</sequence>
<evidence type="ECO:0000256" key="13">
    <source>
        <dbReference type="ARBA" id="ARBA00023002"/>
    </source>
</evidence>
<evidence type="ECO:0000256" key="8">
    <source>
        <dbReference type="ARBA" id="ARBA00022630"/>
    </source>
</evidence>
<keyword evidence="13" id="KW-0560">Oxidoreductase</keyword>
<reference evidence="21" key="1">
    <citation type="journal article" date="2021" name="Sci. Rep.">
        <title>Diploid genomic architecture of Nitzschia inconspicua, an elite biomass production diatom.</title>
        <authorList>
            <person name="Oliver A."/>
            <person name="Podell S."/>
            <person name="Pinowska A."/>
            <person name="Traller J.C."/>
            <person name="Smith S.R."/>
            <person name="McClure R."/>
            <person name="Beliaev A."/>
            <person name="Bohutskyi P."/>
            <person name="Hill E.A."/>
            <person name="Rabines A."/>
            <person name="Zheng H."/>
            <person name="Allen L.Z."/>
            <person name="Kuo A."/>
            <person name="Grigoriev I.V."/>
            <person name="Allen A.E."/>
            <person name="Hazlebeck D."/>
            <person name="Allen E.E."/>
        </authorList>
    </citation>
    <scope>NUCLEOTIDE SEQUENCE</scope>
    <source>
        <strain evidence="21">Hildebrandi</strain>
    </source>
</reference>
<comment type="cofactor">
    <cofactor evidence="3">
        <name>FAD</name>
        <dbReference type="ChEBI" id="CHEBI:57692"/>
    </cofactor>
</comment>
<dbReference type="PROSITE" id="PS51278">
    <property type="entry name" value="GATASE_TYPE_2"/>
    <property type="match status" value="1"/>
</dbReference>
<dbReference type="Pfam" id="PF01493">
    <property type="entry name" value="GXGXG"/>
    <property type="match status" value="1"/>
</dbReference>
<keyword evidence="9" id="KW-0288">FMN</keyword>
<evidence type="ECO:0000256" key="6">
    <source>
        <dbReference type="ARBA" id="ARBA00009716"/>
    </source>
</evidence>
<evidence type="ECO:0000256" key="11">
    <source>
        <dbReference type="ARBA" id="ARBA00022827"/>
    </source>
</evidence>
<dbReference type="Pfam" id="PF01645">
    <property type="entry name" value="Glu_synthase"/>
    <property type="match status" value="1"/>
</dbReference>
<keyword evidence="14" id="KW-0408">Iron</keyword>
<dbReference type="PANTHER" id="PTHR11938:SF133">
    <property type="entry name" value="GLUTAMATE SYNTHASE (NADH)"/>
    <property type="match status" value="1"/>
</dbReference>
<dbReference type="CDD" id="cd00982">
    <property type="entry name" value="gltB_C"/>
    <property type="match status" value="1"/>
</dbReference>
<dbReference type="Pfam" id="PF00310">
    <property type="entry name" value="GATase_2"/>
    <property type="match status" value="1"/>
</dbReference>
<dbReference type="PANTHER" id="PTHR11938">
    <property type="entry name" value="FAD NADPH DEHYDROGENASE/OXIDOREDUCTASE"/>
    <property type="match status" value="1"/>
</dbReference>
<dbReference type="FunFam" id="3.20.20.70:FF:000061">
    <property type="entry name" value="Glutamate synthase large subunit"/>
    <property type="match status" value="1"/>
</dbReference>
<keyword evidence="8" id="KW-0285">Flavoprotein</keyword>
<dbReference type="NCBIfam" id="NF008730">
    <property type="entry name" value="PRK11750.1"/>
    <property type="match status" value="1"/>
</dbReference>
<keyword evidence="16" id="KW-0314">Glutamate biosynthesis</keyword>
<dbReference type="CDD" id="cd00713">
    <property type="entry name" value="GltS"/>
    <property type="match status" value="1"/>
</dbReference>
<dbReference type="FunFam" id="2.160.20.60:FF:000001">
    <property type="entry name" value="Glutamate synthase, large subunit"/>
    <property type="match status" value="1"/>
</dbReference>
<keyword evidence="15" id="KW-0411">Iron-sulfur</keyword>
<evidence type="ECO:0000256" key="7">
    <source>
        <dbReference type="ARBA" id="ARBA00022605"/>
    </source>
</evidence>
<dbReference type="InterPro" id="IPR050711">
    <property type="entry name" value="ET-N_metabolism_enzyme"/>
</dbReference>
<dbReference type="InterPro" id="IPR006982">
    <property type="entry name" value="Glu_synth_centr_N"/>
</dbReference>
<evidence type="ECO:0000256" key="16">
    <source>
        <dbReference type="ARBA" id="ARBA00023164"/>
    </source>
</evidence>
<name>A0A9K3PKJ5_9STRA</name>
<dbReference type="FunFam" id="3.20.20.70:FF:000031">
    <property type="entry name" value="Glutamate synthase 1 [NADH]"/>
    <property type="match status" value="1"/>
</dbReference>
<comment type="caution">
    <text evidence="21">The sequence shown here is derived from an EMBL/GenBank/DDBJ whole genome shotgun (WGS) entry which is preliminary data.</text>
</comment>